<name>A0ACC2V4U6_9TREE</name>
<accession>A0ACC2V4U6</accession>
<gene>
    <name evidence="1" type="ORF">QFC21_006157</name>
</gene>
<dbReference type="Proteomes" id="UP001227268">
    <property type="component" value="Unassembled WGS sequence"/>
</dbReference>
<keyword evidence="2" id="KW-1185">Reference proteome</keyword>
<comment type="caution">
    <text evidence="1">The sequence shown here is derived from an EMBL/GenBank/DDBJ whole genome shotgun (WGS) entry which is preliminary data.</text>
</comment>
<proteinExistence type="predicted"/>
<protein>
    <submittedName>
        <fullName evidence="1">Uncharacterized protein</fullName>
    </submittedName>
</protein>
<sequence length="562" mass="61665">MTLSQAGSLPPVDKDEDISTSISQLEKLSHIPTHPESKAVYLSTLRDREKQRKERQYHRHVGVGGHRHPAESFVLLSQSQIGPSVPSPLKAKEESTIPSIHRSTTSLGLQPPSRSSHASSSSSKSSTTKQNLTTSLLSLLTSRTPNDHPLCSDCAKSLQDQLQSRLEDIQRERDAYISFERNFQENKRRKASASNEAPGAEQDGKPKAESFGGIPLRTSVYDTFTEGEFHQLQQRKAELEAKNSTLIAELAKLEAESAAIAEEERLVAEEEALLEQEERNFLVSYQQVEEDTHGLKQQLATQKTLHLLATQTLQRLESANVYNDVFQIGHVPLNVKQPGLSRTSSGNPATHHRTSHHAQAHTGQTVGTINGLRLGGRPVVDWVEINAALGLVALCIDRIAVKVGCPFETYKIVPLGSFSRVDELPPSKNTYELYASTDLSAARFLQNRRFNYALVGMLDCLRQLIAFGKKRGRGWAGGGIESRYQPYRIQKDKIAGHSIKLSANMGMSAIGIVGSVSGGGSVGSLSSTEAEESWTKALRAVLAVLKRILVMESEADRDVEGP</sequence>
<evidence type="ECO:0000313" key="2">
    <source>
        <dbReference type="Proteomes" id="UP001227268"/>
    </source>
</evidence>
<organism evidence="1 2">
    <name type="scientific">Naganishia friedmannii</name>
    <dbReference type="NCBI Taxonomy" id="89922"/>
    <lineage>
        <taxon>Eukaryota</taxon>
        <taxon>Fungi</taxon>
        <taxon>Dikarya</taxon>
        <taxon>Basidiomycota</taxon>
        <taxon>Agaricomycotina</taxon>
        <taxon>Tremellomycetes</taxon>
        <taxon>Filobasidiales</taxon>
        <taxon>Filobasidiaceae</taxon>
        <taxon>Naganishia</taxon>
    </lineage>
</organism>
<evidence type="ECO:0000313" key="1">
    <source>
        <dbReference type="EMBL" id="KAJ9094056.1"/>
    </source>
</evidence>
<reference evidence="1" key="1">
    <citation type="submission" date="2023-04" db="EMBL/GenBank/DDBJ databases">
        <title>Draft Genome sequencing of Naganishia species isolated from polar environments using Oxford Nanopore Technology.</title>
        <authorList>
            <person name="Leo P."/>
            <person name="Venkateswaran K."/>
        </authorList>
    </citation>
    <scope>NUCLEOTIDE SEQUENCE</scope>
    <source>
        <strain evidence="1">MNA-CCFEE 5423</strain>
    </source>
</reference>
<dbReference type="EMBL" id="JASBWT010000027">
    <property type="protein sequence ID" value="KAJ9094056.1"/>
    <property type="molecule type" value="Genomic_DNA"/>
</dbReference>